<name>A0ABZ0TPC3_9SPHI</name>
<dbReference type="PANTHER" id="PTHR37834:SF2">
    <property type="entry name" value="ESTERASE, SGNH HYDROLASE-TYPE"/>
    <property type="match status" value="1"/>
</dbReference>
<keyword evidence="4" id="KW-1185">Reference proteome</keyword>
<dbReference type="InterPro" id="IPR037461">
    <property type="entry name" value="CtCE2-like_dom"/>
</dbReference>
<dbReference type="Gene3D" id="2.60.120.260">
    <property type="entry name" value="Galactose-binding domain-like"/>
    <property type="match status" value="1"/>
</dbReference>
<reference evidence="3 4" key="1">
    <citation type="submission" date="2023-11" db="EMBL/GenBank/DDBJ databases">
        <title>Analysis of the Genomes of Mucilaginibacter gossypii cycad 4 and M. sabulilitoris SNA2: microbes with the potential for plant growth promotion.</title>
        <authorList>
            <person name="Hirsch A.M."/>
            <person name="Humm E."/>
            <person name="Rubbi M."/>
            <person name="Del Vecchio G."/>
            <person name="Ha S.M."/>
            <person name="Pellegrini M."/>
            <person name="Gunsalus R.P."/>
        </authorList>
    </citation>
    <scope>NUCLEOTIDE SEQUENCE [LARGE SCALE GENOMIC DNA]</scope>
    <source>
        <strain evidence="3 4">SNA2</strain>
    </source>
</reference>
<feature type="domain" description="Carbohydrate esterase 2 N-terminal" evidence="2">
    <location>
        <begin position="59"/>
        <end position="157"/>
    </location>
</feature>
<proteinExistence type="predicted"/>
<dbReference type="CDD" id="cd01831">
    <property type="entry name" value="Endoglucanase_E_like"/>
    <property type="match status" value="1"/>
</dbReference>
<dbReference type="InterPro" id="IPR052762">
    <property type="entry name" value="PCW_deacetylase/CE"/>
</dbReference>
<gene>
    <name evidence="3" type="ORF">SNE25_04360</name>
</gene>
<dbReference type="InterPro" id="IPR013830">
    <property type="entry name" value="SGNH_hydro"/>
</dbReference>
<evidence type="ECO:0000313" key="3">
    <source>
        <dbReference type="EMBL" id="WPU94752.1"/>
    </source>
</evidence>
<dbReference type="InterPro" id="IPR040794">
    <property type="entry name" value="CE2_N"/>
</dbReference>
<accession>A0ABZ0TPC3</accession>
<protein>
    <submittedName>
        <fullName evidence="3">GDSL-type esterase/lipase family protein</fullName>
    </submittedName>
</protein>
<evidence type="ECO:0000259" key="2">
    <source>
        <dbReference type="Pfam" id="PF17996"/>
    </source>
</evidence>
<feature type="domain" description="SGNH hydrolase-type esterase" evidence="1">
    <location>
        <begin position="171"/>
        <end position="348"/>
    </location>
</feature>
<dbReference type="Pfam" id="PF13472">
    <property type="entry name" value="Lipase_GDSL_2"/>
    <property type="match status" value="1"/>
</dbReference>
<organism evidence="3 4">
    <name type="scientific">Mucilaginibacter sabulilitoris</name>
    <dbReference type="NCBI Taxonomy" id="1173583"/>
    <lineage>
        <taxon>Bacteria</taxon>
        <taxon>Pseudomonadati</taxon>
        <taxon>Bacteroidota</taxon>
        <taxon>Sphingobacteriia</taxon>
        <taxon>Sphingobacteriales</taxon>
        <taxon>Sphingobacteriaceae</taxon>
        <taxon>Mucilaginibacter</taxon>
    </lineage>
</organism>
<dbReference type="Proteomes" id="UP001324380">
    <property type="component" value="Chromosome"/>
</dbReference>
<dbReference type="InterPro" id="IPR036514">
    <property type="entry name" value="SGNH_hydro_sf"/>
</dbReference>
<dbReference type="SUPFAM" id="SSF52266">
    <property type="entry name" value="SGNH hydrolase"/>
    <property type="match status" value="1"/>
</dbReference>
<dbReference type="Gene3D" id="3.40.50.1110">
    <property type="entry name" value="SGNH hydrolase"/>
    <property type="match status" value="1"/>
</dbReference>
<dbReference type="EMBL" id="CP139558">
    <property type="protein sequence ID" value="WPU94752.1"/>
    <property type="molecule type" value="Genomic_DNA"/>
</dbReference>
<dbReference type="PROSITE" id="PS51257">
    <property type="entry name" value="PROKAR_LIPOPROTEIN"/>
    <property type="match status" value="1"/>
</dbReference>
<evidence type="ECO:0000259" key="1">
    <source>
        <dbReference type="Pfam" id="PF13472"/>
    </source>
</evidence>
<evidence type="ECO:0000313" key="4">
    <source>
        <dbReference type="Proteomes" id="UP001324380"/>
    </source>
</evidence>
<dbReference type="PANTHER" id="PTHR37834">
    <property type="entry name" value="GDSL-LIKE LIPASE/ACYLHYDROLASE DOMAIN PROTEIN (AFU_ORTHOLOGUE AFUA_2G00620)"/>
    <property type="match status" value="1"/>
</dbReference>
<sequence length="521" mass="55849">MKTTLLCGLLFLSGLFTGCKKNETAEPAGHAEHSLSSHLKTNAIATVLPGSPDDPNILYFGRWDKSNSLQYNSAWGGAYLKTQFTGTTVKIKVGTTVTNYYYRIDNGPWVIKAGVSGTVDLTPSPLSAGPHSLIVAQGKDYSYVFTFQGLVLDPGASTSAPAVGVDLIEYIGDSITAGYFNTMAEVSDYAWIAAEQLGAEHTQIAYPGIALVTGYGVNADKTGMDMQYFKTQSLAFPSSPNWDFSNYSAKIVVINLGQNDGSSAEPDSLFQSHYATLLAEIRTKFPNAHIFALRTFLGGRAAPTQAAVNSRIAAGDDNVYFIDTNGWLTPNSPDYRNSNDVHPSDAGQIKAANKLAPILSSFLTGGTTPSPYIVDNCDAATNWTSQNTLTLNTTDKKEGNAALQSLGSGTLEFQKHFTAFNPGATTANGGAIQFWYYVSDVSKLSSSNQIELGSGGNADINEYNWNIGPLVNGWNFISKTFASAGTTGGIPDITALNWLRIYHSKTASVTTRIDGIRIVHY</sequence>
<dbReference type="Pfam" id="PF17996">
    <property type="entry name" value="CE2_N"/>
    <property type="match status" value="1"/>
</dbReference>
<dbReference type="RefSeq" id="WP_321563868.1">
    <property type="nucleotide sequence ID" value="NZ_CP139558.1"/>
</dbReference>